<keyword evidence="4" id="KW-0479">Metal-binding</keyword>
<evidence type="ECO:0000256" key="4">
    <source>
        <dbReference type="ARBA" id="ARBA00022723"/>
    </source>
</evidence>
<evidence type="ECO:0000313" key="11">
    <source>
        <dbReference type="EMBL" id="MBS7458011.1"/>
    </source>
</evidence>
<dbReference type="InterPro" id="IPR008707">
    <property type="entry name" value="B-propeller_PilY1"/>
</dbReference>
<evidence type="ECO:0000259" key="9">
    <source>
        <dbReference type="Pfam" id="PF04151"/>
    </source>
</evidence>
<evidence type="ECO:0000256" key="2">
    <source>
        <dbReference type="ARBA" id="ARBA00008387"/>
    </source>
</evidence>
<reference evidence="11 12" key="1">
    <citation type="journal article" date="2021" name="Microbiol. Resour. Announc.">
        <title>Draft Genome Sequence of Coralloluteibacterium stylophorae LMG 29479T.</title>
        <authorList>
            <person name="Karlyshev A.V."/>
            <person name="Kudryashova E.B."/>
            <person name="Ariskina E.V."/>
            <person name="Conroy A.P."/>
            <person name="Abidueva E.Y."/>
        </authorList>
    </citation>
    <scope>NUCLEOTIDE SEQUENCE [LARGE SCALE GENOMIC DNA]</scope>
    <source>
        <strain evidence="11 12">LMG 29479</strain>
    </source>
</reference>
<dbReference type="Gene3D" id="2.130.10.10">
    <property type="entry name" value="YVTN repeat-like/Quinoprotein amine dehydrogenase"/>
    <property type="match status" value="1"/>
</dbReference>
<dbReference type="EMBL" id="JAGQFT020000008">
    <property type="protein sequence ID" value="MBS7458011.1"/>
    <property type="molecule type" value="Genomic_DNA"/>
</dbReference>
<keyword evidence="3" id="KW-1029">Fimbrium biogenesis</keyword>
<dbReference type="SUPFAM" id="SSF50998">
    <property type="entry name" value="Quinoprotein alcohol dehydrogenase-like"/>
    <property type="match status" value="1"/>
</dbReference>
<dbReference type="Pfam" id="PF04151">
    <property type="entry name" value="PPC"/>
    <property type="match status" value="1"/>
</dbReference>
<evidence type="ECO:0000256" key="3">
    <source>
        <dbReference type="ARBA" id="ARBA00022558"/>
    </source>
</evidence>
<name>A0AAP2G196_9GAMM</name>
<proteinExistence type="inferred from homology"/>
<comment type="subcellular location">
    <subcellularLocation>
        <location evidence="1">Fimbrium</location>
    </subcellularLocation>
</comment>
<dbReference type="InterPro" id="IPR011047">
    <property type="entry name" value="Quinoprotein_ADH-like_sf"/>
</dbReference>
<dbReference type="GO" id="GO:0046872">
    <property type="term" value="F:metal ion binding"/>
    <property type="evidence" value="ECO:0007669"/>
    <property type="project" value="UniProtKB-KW"/>
</dbReference>
<dbReference type="Proteomes" id="UP000675747">
    <property type="component" value="Unassembled WGS sequence"/>
</dbReference>
<dbReference type="Gene3D" id="2.60.120.380">
    <property type="match status" value="1"/>
</dbReference>
<feature type="region of interest" description="Disordered" evidence="7">
    <location>
        <begin position="512"/>
        <end position="538"/>
    </location>
</feature>
<dbReference type="Pfam" id="PF05567">
    <property type="entry name" value="T4P_PilY1"/>
    <property type="match status" value="1"/>
</dbReference>
<evidence type="ECO:0000313" key="12">
    <source>
        <dbReference type="Proteomes" id="UP000675747"/>
    </source>
</evidence>
<evidence type="ECO:0000259" key="10">
    <source>
        <dbReference type="Pfam" id="PF05567"/>
    </source>
</evidence>
<feature type="domain" description="PilY1 beta-propeller" evidence="10">
    <location>
        <begin position="803"/>
        <end position="1094"/>
    </location>
</feature>
<evidence type="ECO:0000256" key="8">
    <source>
        <dbReference type="SAM" id="SignalP"/>
    </source>
</evidence>
<keyword evidence="12" id="KW-1185">Reference proteome</keyword>
<dbReference type="GO" id="GO:0009289">
    <property type="term" value="C:pilus"/>
    <property type="evidence" value="ECO:0007669"/>
    <property type="project" value="UniProtKB-SubCell"/>
</dbReference>
<evidence type="ECO:0000256" key="5">
    <source>
        <dbReference type="ARBA" id="ARBA00022837"/>
    </source>
</evidence>
<feature type="chain" id="PRO_5042939744" evidence="8">
    <location>
        <begin position="38"/>
        <end position="1262"/>
    </location>
</feature>
<comment type="similarity">
    <text evidence="2">Belongs to the PilY1 family.</text>
</comment>
<protein>
    <submittedName>
        <fullName evidence="11">Pre-peptidase C-terminal domain-containing protein</fullName>
    </submittedName>
</protein>
<keyword evidence="5" id="KW-0106">Calcium</keyword>
<evidence type="ECO:0000256" key="7">
    <source>
        <dbReference type="SAM" id="MobiDB-lite"/>
    </source>
</evidence>
<keyword evidence="6" id="KW-0281">Fimbrium</keyword>
<dbReference type="InterPro" id="IPR015943">
    <property type="entry name" value="WD40/YVTN_repeat-like_dom_sf"/>
</dbReference>
<feature type="signal peptide" evidence="8">
    <location>
        <begin position="1"/>
        <end position="37"/>
    </location>
</feature>
<comment type="caution">
    <text evidence="11">The sequence shown here is derived from an EMBL/GenBank/DDBJ whole genome shotgun (WGS) entry which is preliminary data.</text>
</comment>
<sequence>MDSIRRPRSIRRASWRSSLLVGACACLATLLAFPAAAGISIPNDPLTTASRVPPNVLFIIDDSGSMLWQYMYNPQVAQIAGGGISSGPTGDNTGRDATYGSDATTAQAMYDQSAATNTLYYNPAITYEPWTTADGATLAGGTAYGQAFANDAFVTHSGSGTSSATVNLAGSTRTFYVPMPGATDPADATQYYRYQILPSGRIVRSRRALGSGGRDAFAGTLSTSQSASSGNWAGTFQINVPAGASNLVISSSGGSCGFLFFQFGCADLYVRLGATPTTSSYTCRSTGTGNDETCLIAAPAAGTYQVRLYGATSFSGVSLSYSFDVVSSNTGESDVGCDTSTTGWGWRECTYATPTGRSEAAERANFATWYSYHRTRLKAAKAAAASAFGELGTDIRVGFRTIWGRGGTAATPASNLPTHAIPIPVNFNDGLFADTGGDDNRTQWYNRLYATNAANGTPLHSALRLAGDYFSSPSPYGPYGPESGADQYACRQNFSILTTDGHWNEIRSAVNGSTGSTIDVGQQDNATGRQIGSPDGASYRYEPTAPYADAYSNTLADVAMAYWKSDLRPDLANIVPVTGGNSAFWQHMVTFGLSIGLTGTTGFRSVAEVPSNFAAWPDPTSNSLDGRKIDDLLHAAVNGRGTFVAAADPDAFTRGLDAALSAITERTGSFSNVAASSQQVTSDTQIFNATFVSGVWSGEVLACPAEETASCTAANARWRASEGIPGVGNRRVYTWSGSAGAAFPTAAQRDALARTGFPSASAAQNVAYLLGDRSLELRNGGALRNRNGPLGDIVHSTPAYVEDTATLFVGANDGMLHAFDARTGAERFAYVPASLDFAALATLSDPAYAHRYFVDGPVVVSPRALTGGRDILVGSLGRGGRGLFALDVTRPGSFGSSDVLWEANGAANPALGLVTGAPLVARLNSGATVAIVGNGINSSSERAQLLVYDLASGTLLRTLDTGQGSAAQPNGLSAPTGWNVDGGVDADGVGTVEHVYAGDMQGNLWKFDLSSANPNTWSIANRGAPLFVATDAGGSRQPITARPAVAMEPGTYRTWVFVGTGRFMTVGDINSTAVQSLYGIVDAGRAVTRDRLTQRRIQVVGSAGGYAVRGFEDASALPPDAAGWFIDLLTPPERVPEGERIVGDAQVYGGTLVVSSILPTAGACQSDGDGYLNALDAFTGTSLDTSFFDLDGDGGFADEVIGGGAGGSAPVGSVNLRVGMTGLPVLLAGRLVTGGSSGNVADLGIAEPRRLGRVSWREVIRE</sequence>
<organism evidence="11 12">
    <name type="scientific">Coralloluteibacterium stylophorae</name>
    <dbReference type="NCBI Taxonomy" id="1776034"/>
    <lineage>
        <taxon>Bacteria</taxon>
        <taxon>Pseudomonadati</taxon>
        <taxon>Pseudomonadota</taxon>
        <taxon>Gammaproteobacteria</taxon>
        <taxon>Lysobacterales</taxon>
        <taxon>Lysobacteraceae</taxon>
        <taxon>Coralloluteibacterium</taxon>
    </lineage>
</organism>
<accession>A0AAP2G196</accession>
<gene>
    <name evidence="11" type="ORF">KB893_012805</name>
</gene>
<dbReference type="AlphaFoldDB" id="A0AAP2G196"/>
<dbReference type="RefSeq" id="WP_213173771.1">
    <property type="nucleotide sequence ID" value="NZ_JAGQFT020000008.1"/>
</dbReference>
<feature type="domain" description="Peptidase C-terminal archaeal/bacterial" evidence="9">
    <location>
        <begin position="235"/>
        <end position="310"/>
    </location>
</feature>
<keyword evidence="8" id="KW-0732">Signal</keyword>
<evidence type="ECO:0000256" key="6">
    <source>
        <dbReference type="ARBA" id="ARBA00023263"/>
    </source>
</evidence>
<dbReference type="InterPro" id="IPR007280">
    <property type="entry name" value="Peptidase_C_arc/bac"/>
</dbReference>
<evidence type="ECO:0000256" key="1">
    <source>
        <dbReference type="ARBA" id="ARBA00004561"/>
    </source>
</evidence>
<feature type="compositionally biased region" description="Polar residues" evidence="7">
    <location>
        <begin position="512"/>
        <end position="530"/>
    </location>
</feature>